<organism evidence="2 3">
    <name type="scientific">Saponaria officinalis</name>
    <name type="common">Common soapwort</name>
    <name type="synonym">Lychnis saponaria</name>
    <dbReference type="NCBI Taxonomy" id="3572"/>
    <lineage>
        <taxon>Eukaryota</taxon>
        <taxon>Viridiplantae</taxon>
        <taxon>Streptophyta</taxon>
        <taxon>Embryophyta</taxon>
        <taxon>Tracheophyta</taxon>
        <taxon>Spermatophyta</taxon>
        <taxon>Magnoliopsida</taxon>
        <taxon>eudicotyledons</taxon>
        <taxon>Gunneridae</taxon>
        <taxon>Pentapetalae</taxon>
        <taxon>Caryophyllales</taxon>
        <taxon>Caryophyllaceae</taxon>
        <taxon>Caryophylleae</taxon>
        <taxon>Saponaria</taxon>
    </lineage>
</organism>
<accession>A0AAW1NEU9</accession>
<dbReference type="Proteomes" id="UP001443914">
    <property type="component" value="Unassembled WGS sequence"/>
</dbReference>
<dbReference type="EMBL" id="JBDFQZ010000001">
    <property type="protein sequence ID" value="KAK9756962.1"/>
    <property type="molecule type" value="Genomic_DNA"/>
</dbReference>
<dbReference type="InterPro" id="IPR017451">
    <property type="entry name" value="F-box-assoc_interact_dom"/>
</dbReference>
<dbReference type="AlphaFoldDB" id="A0AAW1NEU9"/>
<keyword evidence="3" id="KW-1185">Reference proteome</keyword>
<dbReference type="InterPro" id="IPR050796">
    <property type="entry name" value="SCF_F-box_component"/>
</dbReference>
<dbReference type="NCBIfam" id="TIGR01640">
    <property type="entry name" value="F_box_assoc_1"/>
    <property type="match status" value="1"/>
</dbReference>
<dbReference type="InterPro" id="IPR013187">
    <property type="entry name" value="F-box-assoc_dom_typ3"/>
</dbReference>
<dbReference type="Pfam" id="PF08268">
    <property type="entry name" value="FBA_3"/>
    <property type="match status" value="1"/>
</dbReference>
<dbReference type="SUPFAM" id="SSF81383">
    <property type="entry name" value="F-box domain"/>
    <property type="match status" value="1"/>
</dbReference>
<reference evidence="2" key="1">
    <citation type="submission" date="2024-03" db="EMBL/GenBank/DDBJ databases">
        <title>WGS assembly of Saponaria officinalis var. Norfolk2.</title>
        <authorList>
            <person name="Jenkins J."/>
            <person name="Shu S."/>
            <person name="Grimwood J."/>
            <person name="Barry K."/>
            <person name="Goodstein D."/>
            <person name="Schmutz J."/>
            <person name="Leebens-Mack J."/>
            <person name="Osbourn A."/>
        </authorList>
    </citation>
    <scope>NUCLEOTIDE SEQUENCE [LARGE SCALE GENOMIC DNA]</scope>
    <source>
        <strain evidence="2">JIC</strain>
    </source>
</reference>
<evidence type="ECO:0000313" key="3">
    <source>
        <dbReference type="Proteomes" id="UP001443914"/>
    </source>
</evidence>
<feature type="domain" description="F-box associated beta-propeller type 3" evidence="1">
    <location>
        <begin position="114"/>
        <end position="390"/>
    </location>
</feature>
<sequence>MGDNRMSNANKMMLKKNNTEMADLLKLGHHMTRVENKAKKRRRLVRKQREDEGHTFCLPEEILFNILLLIPAQHLHEVVRFVSKQLFDIVIDPVFVRLHRQMSTPGFLIQNRNEKYKLSYIEPDSTRLKVTEIQIPLRAKIMGSFNGLVLLHDLTNPHIYHVMNPATKVNFTLPPLTGLCDINSRDSPAGFGLTSSGCYKVVHVSAKASSKCVRIRVFTLGVDTAWRFIDLRDISIGAKVKNAWMCVPRFIAGFIYWSNCAHFDGIALDVDTEIIYQFSPPEDLVRYGTPIWFLSTGTCLALLRQCQGDIWRLWKLTCVKTGEWTEMAGINIQPVLSRVDKMFYPSKINSVWPVWLINGDFWFYRRVDEEFVVVRYNLVNESFSFFPITHVCPDTLIHPHVHTLLSTKNCKPAIKYSSIDDYNNY</sequence>
<dbReference type="PANTHER" id="PTHR31672">
    <property type="entry name" value="BNACNNG10540D PROTEIN"/>
    <property type="match status" value="1"/>
</dbReference>
<proteinExistence type="predicted"/>
<gene>
    <name evidence="2" type="ORF">RND81_01G132700</name>
</gene>
<evidence type="ECO:0000313" key="2">
    <source>
        <dbReference type="EMBL" id="KAK9756962.1"/>
    </source>
</evidence>
<dbReference type="InterPro" id="IPR036047">
    <property type="entry name" value="F-box-like_dom_sf"/>
</dbReference>
<protein>
    <recommendedName>
        <fullName evidence="1">F-box associated beta-propeller type 3 domain-containing protein</fullName>
    </recommendedName>
</protein>
<name>A0AAW1NEU9_SAPOF</name>
<comment type="caution">
    <text evidence="2">The sequence shown here is derived from an EMBL/GenBank/DDBJ whole genome shotgun (WGS) entry which is preliminary data.</text>
</comment>
<dbReference type="PANTHER" id="PTHR31672:SF11">
    <property type="entry name" value="F-BOX PROTEIN CPR1-LIKE ISOFORM X2"/>
    <property type="match status" value="1"/>
</dbReference>
<evidence type="ECO:0000259" key="1">
    <source>
        <dbReference type="Pfam" id="PF08268"/>
    </source>
</evidence>